<evidence type="ECO:0000256" key="2">
    <source>
        <dbReference type="ARBA" id="ARBA00009717"/>
    </source>
</evidence>
<comment type="caution">
    <text evidence="10">The sequence shown here is derived from an EMBL/GenBank/DDBJ whole genome shotgun (WGS) entry which is preliminary data.</text>
</comment>
<evidence type="ECO:0000256" key="3">
    <source>
        <dbReference type="ARBA" id="ARBA00012018"/>
    </source>
</evidence>
<dbReference type="PROSITE" id="PS51318">
    <property type="entry name" value="TAT"/>
    <property type="match status" value="1"/>
</dbReference>
<protein>
    <recommendedName>
        <fullName evidence="3">phospholipase C</fullName>
        <ecNumber evidence="3">3.1.4.3</ecNumber>
    </recommendedName>
</protein>
<dbReference type="Gene3D" id="3.40.720.10">
    <property type="entry name" value="Alkaline Phosphatase, subunit A"/>
    <property type="match status" value="1"/>
</dbReference>
<comment type="subcellular location">
    <subcellularLocation>
        <location evidence="1">Secreted</location>
        <location evidence="1">Cell wall</location>
    </subcellularLocation>
</comment>
<dbReference type="EC" id="3.1.4.3" evidence="3"/>
<keyword evidence="5 10" id="KW-0378">Hydrolase</keyword>
<proteinExistence type="inferred from homology"/>
<dbReference type="Pfam" id="PF04185">
    <property type="entry name" value="Phosphoesterase"/>
    <property type="match status" value="1"/>
</dbReference>
<reference evidence="10 11" key="1">
    <citation type="submission" date="2020-08" db="EMBL/GenBank/DDBJ databases">
        <title>Sequencing the genomes of 1000 actinobacteria strains.</title>
        <authorList>
            <person name="Klenk H.-P."/>
        </authorList>
    </citation>
    <scope>NUCLEOTIDE SEQUENCE [LARGE SCALE GENOMIC DNA]</scope>
    <source>
        <strain evidence="10 11">DSM 41654</strain>
    </source>
</reference>
<evidence type="ECO:0000256" key="9">
    <source>
        <dbReference type="SAM" id="SignalP"/>
    </source>
</evidence>
<comment type="catalytic activity">
    <reaction evidence="7">
        <text>a 1,2-diacyl-sn-glycero-3-phosphocholine + H2O = phosphocholine + a 1,2-diacyl-sn-glycerol + H(+)</text>
        <dbReference type="Rhea" id="RHEA:10604"/>
        <dbReference type="ChEBI" id="CHEBI:15377"/>
        <dbReference type="ChEBI" id="CHEBI:15378"/>
        <dbReference type="ChEBI" id="CHEBI:17815"/>
        <dbReference type="ChEBI" id="CHEBI:57643"/>
        <dbReference type="ChEBI" id="CHEBI:295975"/>
        <dbReference type="EC" id="3.1.4.3"/>
    </reaction>
    <physiologicalReaction direction="left-to-right" evidence="7">
        <dbReference type="Rhea" id="RHEA:10605"/>
    </physiologicalReaction>
</comment>
<evidence type="ECO:0000256" key="1">
    <source>
        <dbReference type="ARBA" id="ARBA00004191"/>
    </source>
</evidence>
<comment type="similarity">
    <text evidence="2">Belongs to the bacterial phospholipase C family.</text>
</comment>
<accession>A0A7W7QWZ9</accession>
<keyword evidence="11" id="KW-1185">Reference proteome</keyword>
<evidence type="ECO:0000256" key="4">
    <source>
        <dbReference type="ARBA" id="ARBA00022512"/>
    </source>
</evidence>
<dbReference type="AlphaFoldDB" id="A0A7W7QWZ9"/>
<feature type="region of interest" description="Disordered" evidence="8">
    <location>
        <begin position="447"/>
        <end position="480"/>
    </location>
</feature>
<sequence length="480" mass="52285">MSGMTRRRLLGAAAGVAGGAAAMTLLPPSVQQAVAAGVPRRGSLRDVEHVVLLMQENRSFDHYFGTLSGVRGFNDPNALRLDTGRSVFYQPDSVNPDGYLLPFHLDTRTTSAQAIPSTSHAWAVQHQAWNGGKMDQWLPAHRAADGVNGPYVMGYYTRADIPFQFALAESFTICDNYYCSVQGPTWPNRLYWMTGSIDPDGTGGGPIIQNAAPTPLTWTTYAEQLEAAGVSWKVYQEADNYETDVLSLFANFQNAKPGDPLYDKGMARQPTGTFEDDARNGRLPAVSWILPTSYQSEHPDYLPAAGADFVASKIEAIASNPELWAKTVFILNYDENDGLFDHVAPPVPDDPDTDGEFIQGLPIGGGFRVPCIIVSPWTVGGWVASEAFDHTSVLQFLECFTGVSAANVTDWRRQTFGDLTSAFQFRTGTSRAPKLPDTAAQLALAEQEVANNPKPTLPGADQHFPRQEPGGRRHVPPHRG</sequence>
<evidence type="ECO:0000256" key="6">
    <source>
        <dbReference type="ARBA" id="ARBA00023026"/>
    </source>
</evidence>
<dbReference type="PANTHER" id="PTHR31956">
    <property type="entry name" value="NON-SPECIFIC PHOSPHOLIPASE C4-RELATED"/>
    <property type="match status" value="1"/>
</dbReference>
<dbReference type="RefSeq" id="WP_184933672.1">
    <property type="nucleotide sequence ID" value="NZ_JACHJV010000001.1"/>
</dbReference>
<dbReference type="GO" id="GO:0034480">
    <property type="term" value="F:phosphatidylcholine phospholipase C activity"/>
    <property type="evidence" value="ECO:0007669"/>
    <property type="project" value="UniProtKB-EC"/>
</dbReference>
<gene>
    <name evidence="10" type="ORF">FHR34_000311</name>
</gene>
<dbReference type="FunFam" id="3.40.720.10:FF:000034">
    <property type="entry name" value="Membrane-associated phospholipase C"/>
    <property type="match status" value="1"/>
</dbReference>
<evidence type="ECO:0000256" key="5">
    <source>
        <dbReference type="ARBA" id="ARBA00022801"/>
    </source>
</evidence>
<organism evidence="10 11">
    <name type="scientific">Kitasatospora kifunensis</name>
    <name type="common">Streptomyces kifunensis</name>
    <dbReference type="NCBI Taxonomy" id="58351"/>
    <lineage>
        <taxon>Bacteria</taxon>
        <taxon>Bacillati</taxon>
        <taxon>Actinomycetota</taxon>
        <taxon>Actinomycetes</taxon>
        <taxon>Kitasatosporales</taxon>
        <taxon>Streptomycetaceae</taxon>
        <taxon>Kitasatospora</taxon>
    </lineage>
</organism>
<dbReference type="EMBL" id="JACHJV010000001">
    <property type="protein sequence ID" value="MBB4921318.1"/>
    <property type="molecule type" value="Genomic_DNA"/>
</dbReference>
<keyword evidence="4" id="KW-0134">Cell wall</keyword>
<dbReference type="Proteomes" id="UP000540506">
    <property type="component" value="Unassembled WGS sequence"/>
</dbReference>
<keyword evidence="4" id="KW-0964">Secreted</keyword>
<dbReference type="CDD" id="cd16014">
    <property type="entry name" value="PLC"/>
    <property type="match status" value="1"/>
</dbReference>
<dbReference type="InterPro" id="IPR006311">
    <property type="entry name" value="TAT_signal"/>
</dbReference>
<feature type="chain" id="PRO_5038888255" description="phospholipase C" evidence="9">
    <location>
        <begin position="23"/>
        <end position="480"/>
    </location>
</feature>
<evidence type="ECO:0000313" key="11">
    <source>
        <dbReference type="Proteomes" id="UP000540506"/>
    </source>
</evidence>
<keyword evidence="9" id="KW-0732">Signal</keyword>
<evidence type="ECO:0000313" key="10">
    <source>
        <dbReference type="EMBL" id="MBB4921318.1"/>
    </source>
</evidence>
<dbReference type="InterPro" id="IPR017850">
    <property type="entry name" value="Alkaline_phosphatase_core_sf"/>
</dbReference>
<dbReference type="PANTHER" id="PTHR31956:SF1">
    <property type="entry name" value="NON-SPECIFIC PHOSPHOLIPASE C1"/>
    <property type="match status" value="1"/>
</dbReference>
<feature type="signal peptide" evidence="9">
    <location>
        <begin position="1"/>
        <end position="22"/>
    </location>
</feature>
<evidence type="ECO:0000256" key="8">
    <source>
        <dbReference type="SAM" id="MobiDB-lite"/>
    </source>
</evidence>
<keyword evidence="6" id="KW-0843">Virulence</keyword>
<evidence type="ECO:0000256" key="7">
    <source>
        <dbReference type="ARBA" id="ARBA00048421"/>
    </source>
</evidence>
<name>A0A7W7QWZ9_KITKI</name>
<dbReference type="InterPro" id="IPR007312">
    <property type="entry name" value="Phosphoesterase"/>
</dbReference>